<evidence type="ECO:0000256" key="1">
    <source>
        <dbReference type="ARBA" id="ARBA00006175"/>
    </source>
</evidence>
<dbReference type="PROSITE" id="PS00221">
    <property type="entry name" value="MIP"/>
    <property type="match status" value="1"/>
</dbReference>
<evidence type="ECO:0000256" key="2">
    <source>
        <dbReference type="SAM" id="MobiDB-lite"/>
    </source>
</evidence>
<evidence type="ECO:0000313" key="3">
    <source>
        <dbReference type="EMBL" id="CAF1171722.1"/>
    </source>
</evidence>
<organism evidence="3 4">
    <name type="scientific">Adineta ricciae</name>
    <name type="common">Rotifer</name>
    <dbReference type="NCBI Taxonomy" id="249248"/>
    <lineage>
        <taxon>Eukaryota</taxon>
        <taxon>Metazoa</taxon>
        <taxon>Spiralia</taxon>
        <taxon>Gnathifera</taxon>
        <taxon>Rotifera</taxon>
        <taxon>Eurotatoria</taxon>
        <taxon>Bdelloidea</taxon>
        <taxon>Adinetida</taxon>
        <taxon>Adinetidae</taxon>
        <taxon>Adineta</taxon>
    </lineage>
</organism>
<dbReference type="AlphaFoldDB" id="A0A814UCI3"/>
<accession>A0A814UCI3</accession>
<dbReference type="Proteomes" id="UP000663828">
    <property type="component" value="Unassembled WGS sequence"/>
</dbReference>
<dbReference type="InterPro" id="IPR022357">
    <property type="entry name" value="MIP_CS"/>
</dbReference>
<feature type="region of interest" description="Disordered" evidence="2">
    <location>
        <begin position="655"/>
        <end position="674"/>
    </location>
</feature>
<reference evidence="3" key="1">
    <citation type="submission" date="2021-02" db="EMBL/GenBank/DDBJ databases">
        <authorList>
            <person name="Nowell W R."/>
        </authorList>
    </citation>
    <scope>NUCLEOTIDE SEQUENCE</scope>
</reference>
<evidence type="ECO:0000313" key="4">
    <source>
        <dbReference type="Proteomes" id="UP000663828"/>
    </source>
</evidence>
<sequence length="713" mass="81383">MSETNYHCTDQEIKQIVYFLRLFRPNELGFLLNIGSKWSRYDPNRLERITFLFNSTFKTNQPVNIVQHTLTFFDRNRSLSFNHNFPLNEIAVQQLDPFRSDCPVCGNNLHLIAASVQLVKMYCLKGRMIETRVFSVTCSHNQTSHTKEPPISIYPNFIRQGSLDTWTSDSLNSGDFVYLGGRHAFERALIEGYTCQLLGSPSSWNKAVDGWNLEAFNSGSAEKRNSWQLRLSLAFMKYKTIQFDLCVGNTVVNVPSSIGAFDQWAWDTIPDRLVSFVYLWSNHASLMGACGIDCCRCIVMDGHQKCRRRVCRAKQVMVSTEEFDSLKIGCCRTPIRGSQYCELHQDQHLVDDLSSSSIGQNKQHSSLSTYRQKWRRRSHIGLDATSCRTRKSKPDAYVNRCSRSFGLIAGVTNCKIIVTFSELFRCETLREILSLLFSTIRASDGCFPPTVVYDDGCHLAEYLQNHFDVDLAVTPASMVLKRTPFSIDRVHFKNHVGRWCRKNMNPDNNRCSDIYILTSSEQIPSVLVLDGVNTEAAEQLFSWLKGYANILSCLGWRRSASFMLILFHNKNLERKNVRPTRTFEIISKIPQVKNICLAHVADSTTLSDMKIKNKTDHLDLVPQIPAQHLNPAMTLAPTTSKSSDEVLSNDTALCRKPDALSPKRGPPLLPPETTPSLFNNPWTVIANTIREDAQKIQRIKLSKYRRNAKRWRK</sequence>
<protein>
    <submittedName>
        <fullName evidence="3">Uncharacterized protein</fullName>
    </submittedName>
</protein>
<dbReference type="EMBL" id="CAJNOR010001610">
    <property type="protein sequence ID" value="CAF1171722.1"/>
    <property type="molecule type" value="Genomic_DNA"/>
</dbReference>
<comment type="similarity">
    <text evidence="1">Belongs to the MIP/aquaporin (TC 1.A.8) family.</text>
</comment>
<keyword evidence="4" id="KW-1185">Reference proteome</keyword>
<name>A0A814UCI3_ADIRI</name>
<proteinExistence type="inferred from homology"/>
<feature type="compositionally biased region" description="Pro residues" evidence="2">
    <location>
        <begin position="664"/>
        <end position="673"/>
    </location>
</feature>
<comment type="caution">
    <text evidence="3">The sequence shown here is derived from an EMBL/GenBank/DDBJ whole genome shotgun (WGS) entry which is preliminary data.</text>
</comment>
<gene>
    <name evidence="3" type="ORF">XAT740_LOCUS22071</name>
</gene>